<dbReference type="Proteomes" id="UP000692954">
    <property type="component" value="Unassembled WGS sequence"/>
</dbReference>
<feature type="coiled-coil region" evidence="1">
    <location>
        <begin position="84"/>
        <end position="469"/>
    </location>
</feature>
<dbReference type="AlphaFoldDB" id="A0A8S1P4A1"/>
<protein>
    <submittedName>
        <fullName evidence="2">Uncharacterized protein</fullName>
    </submittedName>
</protein>
<dbReference type="OrthoDB" id="5835755at2759"/>
<accession>A0A8S1P4A1</accession>
<evidence type="ECO:0000313" key="2">
    <source>
        <dbReference type="EMBL" id="CAD8097873.1"/>
    </source>
</evidence>
<keyword evidence="3" id="KW-1185">Reference proteome</keyword>
<sequence>MNQSNTFQSQTLQPQVGMFQSTYNYETQQIRFKEDKFQTYQPIASQQTAWNSSQFVGKVDEKDFIVVQRTKTLEKSEPERQHHYEELIQDNQRMREVIEELKREVATYKVSSSSDASMLRKELQITQQELEEANKEILRLKSGHELKQKTEIDNLQNELEKWKKKCAELEQKDKENAEQLKQLAYYQNKLKLYELDAKKKFEKYQSVDLLQQQLSDQEALIEELKREIHRWEERYDALALESQEIRIKLSSNNRVNQLEDDIKAYIHEIGQWKKRCLAMEAKIEASDEAKLLAKIDQLNRSLAEKDQDIQKTRASLNLQLSQYQQSKLLNSQNQDNDNQLEQLKRQLQDAQAKLEQQNRDMEGYKMQAHVFTQEKFEELEQEKWKLELQIEELERDCDTFMLRIKELEQQFSELNIKFNEQNANYLKYKDIVDSNSSKYKNVDNLTKEIQNYQKELEVWKNRYFQTEIRLKEYDTLRIEYEKLIKQTNVHTTTVINIEQDNQYISIKRERDNLQRQVSELETKLRDQQNNLFRDQQTSGFKIQQDDQIRIERDNYYNKIQELELKIRELQSYQSQSVKHFNDDSKVRELEAKIREYQFQINSYESRIATFETRIREFDTRSREYETRNTQSIIEKSVIIKDEHKIKELTDIIEQKNKRILELEQNGSYTMNSQNSVIVIKEQLRVRDQRIRELEVQVENLQLELGRLQNLKRDQESRINIMLQKITEYESQLNILNEAKLRQSKRSPSQQQQITSTTYIQQPIIQTNSYIKQNNNQQSIYQSAQQIVPSPAPIQQNIAFQQMNNSITATRQVVISGESNKNLYPKEENISSQIIDRIAPTQMNQDFNGRQLPQIIVSQYKPIN</sequence>
<name>A0A8S1P4A1_9CILI</name>
<proteinExistence type="predicted"/>
<comment type="caution">
    <text evidence="2">The sequence shown here is derived from an EMBL/GenBank/DDBJ whole genome shotgun (WGS) entry which is preliminary data.</text>
</comment>
<feature type="coiled-coil region" evidence="1">
    <location>
        <begin position="645"/>
        <end position="738"/>
    </location>
</feature>
<evidence type="ECO:0000256" key="1">
    <source>
        <dbReference type="SAM" id="Coils"/>
    </source>
</evidence>
<gene>
    <name evidence="2" type="ORF">PSON_ATCC_30995.1.T0690107</name>
</gene>
<organism evidence="2 3">
    <name type="scientific">Paramecium sonneborni</name>
    <dbReference type="NCBI Taxonomy" id="65129"/>
    <lineage>
        <taxon>Eukaryota</taxon>
        <taxon>Sar</taxon>
        <taxon>Alveolata</taxon>
        <taxon>Ciliophora</taxon>
        <taxon>Intramacronucleata</taxon>
        <taxon>Oligohymenophorea</taxon>
        <taxon>Peniculida</taxon>
        <taxon>Parameciidae</taxon>
        <taxon>Paramecium</taxon>
    </lineage>
</organism>
<dbReference type="EMBL" id="CAJJDN010000069">
    <property type="protein sequence ID" value="CAD8097873.1"/>
    <property type="molecule type" value="Genomic_DNA"/>
</dbReference>
<keyword evidence="1" id="KW-0175">Coiled coil</keyword>
<reference evidence="2" key="1">
    <citation type="submission" date="2021-01" db="EMBL/GenBank/DDBJ databases">
        <authorList>
            <consortium name="Genoscope - CEA"/>
            <person name="William W."/>
        </authorList>
    </citation>
    <scope>NUCLEOTIDE SEQUENCE</scope>
</reference>
<evidence type="ECO:0000313" key="3">
    <source>
        <dbReference type="Proteomes" id="UP000692954"/>
    </source>
</evidence>
<feature type="coiled-coil region" evidence="1">
    <location>
        <begin position="496"/>
        <end position="613"/>
    </location>
</feature>